<evidence type="ECO:0000313" key="2">
    <source>
        <dbReference type="EMBL" id="AJQ45362.1"/>
    </source>
</evidence>
<keyword evidence="1" id="KW-0812">Transmembrane</keyword>
<feature type="transmembrane region" description="Helical" evidence="1">
    <location>
        <begin position="81"/>
        <end position="98"/>
    </location>
</feature>
<reference evidence="2 3" key="1">
    <citation type="journal article" date="2015" name="Genome Announc.">
        <title>Genome Sequence of Ureaplasma diversum Strain ATCC 49782.</title>
        <authorList>
            <person name="Marques L.M."/>
            <person name="Guimaraes A.M."/>
            <person name="Martins H.B."/>
            <person name="Rezende I.S."/>
            <person name="Barbosa M.S."/>
            <person name="Campos G.B."/>
            <person name="do Nascimento N.C."/>
            <person name="Dos Santos A.P."/>
            <person name="Amorim A.T."/>
            <person name="Santos V.M."/>
            <person name="Messick J.B."/>
            <person name="Timenetsky J."/>
        </authorList>
    </citation>
    <scope>NUCLEOTIDE SEQUENCE [LARGE SCALE GENOMIC DNA]</scope>
    <source>
        <strain evidence="2 3">ATCC 49782</strain>
    </source>
</reference>
<dbReference type="AlphaFoldDB" id="A0A0C5RLR8"/>
<dbReference type="STRING" id="42094.JM47_02000"/>
<keyword evidence="1" id="KW-0472">Membrane</keyword>
<evidence type="ECO:0000313" key="3">
    <source>
        <dbReference type="Proteomes" id="UP000032261"/>
    </source>
</evidence>
<organism evidence="2 3">
    <name type="scientific">Ureaplasma diversum</name>
    <dbReference type="NCBI Taxonomy" id="42094"/>
    <lineage>
        <taxon>Bacteria</taxon>
        <taxon>Bacillati</taxon>
        <taxon>Mycoplasmatota</taxon>
        <taxon>Mycoplasmoidales</taxon>
        <taxon>Mycoplasmoidaceae</taxon>
        <taxon>Ureaplasma</taxon>
    </lineage>
</organism>
<dbReference type="Proteomes" id="UP000032261">
    <property type="component" value="Chromosome"/>
</dbReference>
<name>A0A0C5RLR8_9BACT</name>
<dbReference type="EMBL" id="CP009770">
    <property type="protein sequence ID" value="AJQ45362.1"/>
    <property type="molecule type" value="Genomic_DNA"/>
</dbReference>
<dbReference type="HOGENOM" id="CLU_2060443_0_0_14"/>
<dbReference type="KEGG" id="ude:JM47_02000"/>
<dbReference type="PATRIC" id="fig|42094.4.peg.389"/>
<feature type="transmembrane region" description="Helical" evidence="1">
    <location>
        <begin position="24"/>
        <end position="45"/>
    </location>
</feature>
<protein>
    <submittedName>
        <fullName evidence="2">Uncharacterized protein</fullName>
    </submittedName>
</protein>
<evidence type="ECO:0000256" key="1">
    <source>
        <dbReference type="SAM" id="Phobius"/>
    </source>
</evidence>
<accession>A0A0C5RLR8</accession>
<gene>
    <name evidence="2" type="ORF">JM47_02000</name>
</gene>
<sequence>MLVIAIEIVFKYLPKIKTRSSSLIFKYLLAIIFNFDFKSISLLALKIMSNLLTPNDLGVCLLVELPITSASSISTNLCLDLLFFCSLFKITFWLLALVKTLKAKGIAVVTTNDVKTIVF</sequence>
<keyword evidence="1" id="KW-1133">Transmembrane helix</keyword>
<proteinExistence type="predicted"/>